<comment type="caution">
    <text evidence="2">The sequence shown here is derived from an EMBL/GenBank/DDBJ whole genome shotgun (WGS) entry which is preliminary data.</text>
</comment>
<feature type="compositionally biased region" description="Acidic residues" evidence="1">
    <location>
        <begin position="139"/>
        <end position="171"/>
    </location>
</feature>
<evidence type="ECO:0000313" key="3">
    <source>
        <dbReference type="Proteomes" id="UP001309876"/>
    </source>
</evidence>
<keyword evidence="3" id="KW-1185">Reference proteome</keyword>
<dbReference type="InterPro" id="IPR037738">
    <property type="entry name" value="Ecm13-like"/>
</dbReference>
<feature type="compositionally biased region" description="Polar residues" evidence="1">
    <location>
        <begin position="231"/>
        <end position="243"/>
    </location>
</feature>
<dbReference type="EMBL" id="JAVRRJ010000003">
    <property type="protein sequence ID" value="KAK5086470.1"/>
    <property type="molecule type" value="Genomic_DNA"/>
</dbReference>
<dbReference type="AlphaFoldDB" id="A0AAN7Y739"/>
<reference evidence="2 3" key="1">
    <citation type="submission" date="2023-08" db="EMBL/GenBank/DDBJ databases">
        <title>Black Yeasts Isolated from many extreme environments.</title>
        <authorList>
            <person name="Coleine C."/>
            <person name="Stajich J.E."/>
            <person name="Selbmann L."/>
        </authorList>
    </citation>
    <scope>NUCLEOTIDE SEQUENCE [LARGE SCALE GENOMIC DNA]</scope>
    <source>
        <strain evidence="2 3">CCFEE 5910</strain>
    </source>
</reference>
<feature type="compositionally biased region" description="Acidic residues" evidence="1">
    <location>
        <begin position="205"/>
        <end position="214"/>
    </location>
</feature>
<dbReference type="Proteomes" id="UP001309876">
    <property type="component" value="Unassembled WGS sequence"/>
</dbReference>
<protein>
    <submittedName>
        <fullName evidence="2">Uncharacterized protein</fullName>
    </submittedName>
</protein>
<proteinExistence type="predicted"/>
<dbReference type="PANTHER" id="PTHR36826:SF1">
    <property type="entry name" value="PROTEIN ECM13"/>
    <property type="match status" value="1"/>
</dbReference>
<gene>
    <name evidence="2" type="ORF">LTR05_003638</name>
</gene>
<dbReference type="PANTHER" id="PTHR36826">
    <property type="entry name" value="PROTEIN ECM13"/>
    <property type="match status" value="1"/>
</dbReference>
<organism evidence="2 3">
    <name type="scientific">Lithohypha guttulata</name>
    <dbReference type="NCBI Taxonomy" id="1690604"/>
    <lineage>
        <taxon>Eukaryota</taxon>
        <taxon>Fungi</taxon>
        <taxon>Dikarya</taxon>
        <taxon>Ascomycota</taxon>
        <taxon>Pezizomycotina</taxon>
        <taxon>Eurotiomycetes</taxon>
        <taxon>Chaetothyriomycetidae</taxon>
        <taxon>Chaetothyriales</taxon>
        <taxon>Trichomeriaceae</taxon>
        <taxon>Lithohypha</taxon>
    </lineage>
</organism>
<accession>A0AAN7Y739</accession>
<feature type="region of interest" description="Disordered" evidence="1">
    <location>
        <begin position="139"/>
        <end position="266"/>
    </location>
</feature>
<sequence length="266" mass="29508">MRTKASTAGTTKKGERQQLGLAAEQPWIHRNTDATCDSLVLLCFVKPDSTSVVRARADDTSESAGNVKPALAESATWVGILCEYNARGKLSREAAKGDHNLRLLVGHANMLDSLMIDLANAEQEQERWFNKSLSGAREEEEISYQETIVEEPEADWEAEDAANSDESDYEEEIRPIVDDMEIDDEDDNSLALTRTVSRHSPPELLADEDSDSEDEHMPPSPPNLSLDDLTSKPQQSLFPSTKEITQDIPEGFYLPSNQEPTIIAAY</sequence>
<evidence type="ECO:0000313" key="2">
    <source>
        <dbReference type="EMBL" id="KAK5086470.1"/>
    </source>
</evidence>
<evidence type="ECO:0000256" key="1">
    <source>
        <dbReference type="SAM" id="MobiDB-lite"/>
    </source>
</evidence>
<name>A0AAN7Y739_9EURO</name>
<feature type="compositionally biased region" description="Acidic residues" evidence="1">
    <location>
        <begin position="178"/>
        <end position="188"/>
    </location>
</feature>